<sequence>MLGFILETLSNERYEKLLSLENMRTNLVKALREFSLLQTILVLLFSLVTANGVTLNGVTSKTPVEALQDEEGVRTVKGFPFPC</sequence>
<dbReference type="Proteomes" id="UP000053480">
    <property type="component" value="Unassembled WGS sequence"/>
</dbReference>
<organism evidence="1 2">
    <name type="scientific">Candidatus Aramenus sulfurataquae</name>
    <dbReference type="NCBI Taxonomy" id="1326980"/>
    <lineage>
        <taxon>Archaea</taxon>
        <taxon>Thermoproteota</taxon>
        <taxon>Thermoprotei</taxon>
        <taxon>Sulfolobales</taxon>
        <taxon>Sulfolobaceae</taxon>
        <taxon>Candidatus Aramenus</taxon>
    </lineage>
</organism>
<dbReference type="EMBL" id="JZWS03000006">
    <property type="protein sequence ID" value="MEW9491659.1"/>
    <property type="molecule type" value="Genomic_DNA"/>
</dbReference>
<comment type="caution">
    <text evidence="1">The sequence shown here is derived from an EMBL/GenBank/DDBJ whole genome shotgun (WGS) entry which is preliminary data.</text>
</comment>
<accession>A0ACC6TPE4</accession>
<protein>
    <submittedName>
        <fullName evidence="1">Uncharacterized protein</fullName>
    </submittedName>
</protein>
<name>A0ACC6TPE4_9CREN</name>
<reference evidence="1" key="1">
    <citation type="submission" date="2024-07" db="EMBL/GenBank/DDBJ databases">
        <title>Metagenome and Metagenome-Assembled Genomes of Archaea from a hot spring from the geothermal field of Los Azufres, Mexico.</title>
        <authorList>
            <person name="Marin-Paredes R."/>
            <person name="Martinez-Romero E."/>
            <person name="Servin-Garciduenas L.E."/>
        </authorList>
    </citation>
    <scope>NUCLEOTIDE SEQUENCE</scope>
    <source>
        <strain evidence="1">AZ1-454</strain>
    </source>
</reference>
<evidence type="ECO:0000313" key="1">
    <source>
        <dbReference type="EMBL" id="MEW9491659.1"/>
    </source>
</evidence>
<evidence type="ECO:0000313" key="2">
    <source>
        <dbReference type="Proteomes" id="UP000053480"/>
    </source>
</evidence>
<proteinExistence type="predicted"/>
<gene>
    <name evidence="1" type="ORF">TQ35_0005590</name>
</gene>